<accession>A0A399D266</accession>
<dbReference type="AlphaFoldDB" id="A0A399D266"/>
<feature type="transmembrane region" description="Helical" evidence="1">
    <location>
        <begin position="128"/>
        <end position="146"/>
    </location>
</feature>
<dbReference type="OrthoDB" id="1121839at2"/>
<evidence type="ECO:0000256" key="1">
    <source>
        <dbReference type="SAM" id="Phobius"/>
    </source>
</evidence>
<dbReference type="RefSeq" id="WP_119349299.1">
    <property type="nucleotide sequence ID" value="NZ_QWET01000004.1"/>
</dbReference>
<reference evidence="2 3" key="1">
    <citation type="journal article" date="2015" name="Int. J. Syst. Evol. Microbiol.">
        <title>Mariniphaga sediminis sp. nov., isolated from coastal sediment.</title>
        <authorList>
            <person name="Wang F.Q."/>
            <person name="Shen Q.Y."/>
            <person name="Chen G.J."/>
            <person name="Du Z.J."/>
        </authorList>
    </citation>
    <scope>NUCLEOTIDE SEQUENCE [LARGE SCALE GENOMIC DNA]</scope>
    <source>
        <strain evidence="2 3">SY21</strain>
    </source>
</reference>
<organism evidence="2 3">
    <name type="scientific">Mariniphaga sediminis</name>
    <dbReference type="NCBI Taxonomy" id="1628158"/>
    <lineage>
        <taxon>Bacteria</taxon>
        <taxon>Pseudomonadati</taxon>
        <taxon>Bacteroidota</taxon>
        <taxon>Bacteroidia</taxon>
        <taxon>Marinilabiliales</taxon>
        <taxon>Prolixibacteraceae</taxon>
        <taxon>Mariniphaga</taxon>
    </lineage>
</organism>
<proteinExistence type="predicted"/>
<evidence type="ECO:0000313" key="3">
    <source>
        <dbReference type="Proteomes" id="UP000266441"/>
    </source>
</evidence>
<feature type="transmembrane region" description="Helical" evidence="1">
    <location>
        <begin position="98"/>
        <end position="122"/>
    </location>
</feature>
<keyword evidence="1" id="KW-0812">Transmembrane</keyword>
<sequence length="160" mass="19005">MEKWATELISQLDEKLQGTRKRDLQFFRVEEFKRNVERVGAFSKDCPVCEKEKLNIAEISRKMDEAIQIPGKSRREYDRLINRLSSHMQKFHGYFPPFYFTYLFSFFGMIAGLLLGYLLMKLFPEEDWVMLSAGFSIGLITGYFWGSKKDRKVRMDKKLM</sequence>
<gene>
    <name evidence="2" type="ORF">D1164_07325</name>
</gene>
<dbReference type="Proteomes" id="UP000266441">
    <property type="component" value="Unassembled WGS sequence"/>
</dbReference>
<keyword evidence="3" id="KW-1185">Reference proteome</keyword>
<evidence type="ECO:0000313" key="2">
    <source>
        <dbReference type="EMBL" id="RIH66065.1"/>
    </source>
</evidence>
<comment type="caution">
    <text evidence="2">The sequence shown here is derived from an EMBL/GenBank/DDBJ whole genome shotgun (WGS) entry which is preliminary data.</text>
</comment>
<protein>
    <submittedName>
        <fullName evidence="2">Uncharacterized protein</fullName>
    </submittedName>
</protein>
<name>A0A399D266_9BACT</name>
<keyword evidence="1" id="KW-1133">Transmembrane helix</keyword>
<dbReference type="EMBL" id="QWET01000004">
    <property type="protein sequence ID" value="RIH66065.1"/>
    <property type="molecule type" value="Genomic_DNA"/>
</dbReference>
<keyword evidence="1" id="KW-0472">Membrane</keyword>